<dbReference type="GO" id="GO:0005794">
    <property type="term" value="C:Golgi apparatus"/>
    <property type="evidence" value="ECO:0007669"/>
    <property type="project" value="TreeGrafter"/>
</dbReference>
<feature type="region of interest" description="Disordered" evidence="3">
    <location>
        <begin position="13"/>
        <end position="34"/>
    </location>
</feature>
<organism evidence="5 6">
    <name type="scientific">Tigriopus californicus</name>
    <name type="common">Marine copepod</name>
    <dbReference type="NCBI Taxonomy" id="6832"/>
    <lineage>
        <taxon>Eukaryota</taxon>
        <taxon>Metazoa</taxon>
        <taxon>Ecdysozoa</taxon>
        <taxon>Arthropoda</taxon>
        <taxon>Crustacea</taxon>
        <taxon>Multicrustacea</taxon>
        <taxon>Hexanauplia</taxon>
        <taxon>Copepoda</taxon>
        <taxon>Harpacticoida</taxon>
        <taxon>Harpacticidae</taxon>
        <taxon>Tigriopus</taxon>
    </lineage>
</organism>
<dbReference type="PANTHER" id="PTHR23157">
    <property type="entry name" value="GRIP AND COILED-COIL DOMAIN-CONTAINING PROTEIN 1"/>
    <property type="match status" value="1"/>
</dbReference>
<name>A0A553ND96_TIGCA</name>
<feature type="compositionally biased region" description="Low complexity" evidence="3">
    <location>
        <begin position="539"/>
        <end position="560"/>
    </location>
</feature>
<keyword evidence="6" id="KW-1185">Reference proteome</keyword>
<dbReference type="SMART" id="SM00755">
    <property type="entry name" value="Grip"/>
    <property type="match status" value="1"/>
</dbReference>
<dbReference type="EMBL" id="VCGU01000458">
    <property type="protein sequence ID" value="TRY63426.1"/>
    <property type="molecule type" value="Genomic_DNA"/>
</dbReference>
<reference evidence="5 6" key="1">
    <citation type="journal article" date="2018" name="Nat. Ecol. Evol.">
        <title>Genomic signatures of mitonuclear coevolution across populations of Tigriopus californicus.</title>
        <authorList>
            <person name="Barreto F.S."/>
            <person name="Watson E.T."/>
            <person name="Lima T.G."/>
            <person name="Willett C.S."/>
            <person name="Edmands S."/>
            <person name="Li W."/>
            <person name="Burton R.S."/>
        </authorList>
    </citation>
    <scope>NUCLEOTIDE SEQUENCE [LARGE SCALE GENOMIC DNA]</scope>
    <source>
        <strain evidence="5 6">San Diego</strain>
    </source>
</reference>
<proteinExistence type="predicted"/>
<keyword evidence="1 2" id="KW-0175">Coiled coil</keyword>
<feature type="coiled-coil region" evidence="2">
    <location>
        <begin position="212"/>
        <end position="239"/>
    </location>
</feature>
<dbReference type="Pfam" id="PF01465">
    <property type="entry name" value="GRIP"/>
    <property type="match status" value="1"/>
</dbReference>
<dbReference type="InterPro" id="IPR000237">
    <property type="entry name" value="GRIP_dom"/>
</dbReference>
<dbReference type="OMA" id="VMDAHKE"/>
<gene>
    <name evidence="5" type="ORF">TCAL_15188</name>
</gene>
<dbReference type="Gene3D" id="1.10.220.60">
    <property type="entry name" value="GRIP domain"/>
    <property type="match status" value="1"/>
</dbReference>
<feature type="coiled-coil region" evidence="2">
    <location>
        <begin position="444"/>
        <end position="523"/>
    </location>
</feature>
<dbReference type="AlphaFoldDB" id="A0A553ND96"/>
<evidence type="ECO:0000256" key="1">
    <source>
        <dbReference type="ARBA" id="ARBA00023054"/>
    </source>
</evidence>
<protein>
    <recommendedName>
        <fullName evidence="4">GRIP domain-containing protein</fullName>
    </recommendedName>
</protein>
<feature type="domain" description="GRIP" evidence="4">
    <location>
        <begin position="575"/>
        <end position="624"/>
    </location>
</feature>
<feature type="coiled-coil region" evidence="2">
    <location>
        <begin position="63"/>
        <end position="143"/>
    </location>
</feature>
<feature type="coiled-coil region" evidence="2">
    <location>
        <begin position="318"/>
        <end position="345"/>
    </location>
</feature>
<sequence>MDVYHKLKQKLADNFPDESDNESTRDRYGSAAPTSVDPAVLQREILELKEHINKNYFVYVKRLERRKERIKELEEYAQLLIKDNEMANEQIKDYEDNLEQLEGFQSQELAKVKHMLLSAETALDKETQERKRLEVLVKEASATPASITDSYDYQQLMVDHQHQLQTRDERAQLDLARETDKIRTELTEMYEAKLARLTERVQQQDLGQDERLLAISQERDALEQSLAEAETKCQVQINTTAQLEGQVTELRAALTAKSDEVASVIIERDRVKNSLLDLEITNHENQAHLGSEREKTKLDVARLVTEKETLEVALDRRDKELKAKKETFRDELAKLEQAKSQADAEIHTKTVRIHALEAENQVLQTTRNHNTQALNEAQSLLDTKEQALKTMEVRCCELTRDFEAKQNEMTQVRQISESSTQERTALKLELDVLSSNYHQLVTDFEAVSEERDSLKSSCDRLKVEIENLNQLVIDLQNEINDRDATFADKVNQSERVLNLEKSLQLAEDEINDKKNIIKVHQQKMADMKKTFQKEMRTVAAAPSESSSSSSRQSPVRRSPSLGFSGVSQDQPEDMVSMTDVNLRYLKHVIFKFFTSREYEAKHLTRALAALLHFSSDEERLLQEHLEWKMSWFGAKPKSGSGQFSLSINSTT</sequence>
<dbReference type="PANTHER" id="PTHR23157:SF24">
    <property type="entry name" value="GOLGIN SUBFAMILY A MEMBER 1"/>
    <property type="match status" value="1"/>
</dbReference>
<dbReference type="PROSITE" id="PS50913">
    <property type="entry name" value="GRIP"/>
    <property type="match status" value="1"/>
</dbReference>
<evidence type="ECO:0000256" key="3">
    <source>
        <dbReference type="SAM" id="MobiDB-lite"/>
    </source>
</evidence>
<accession>A0A553ND96</accession>
<dbReference type="STRING" id="6832.A0A553ND96"/>
<comment type="caution">
    <text evidence="5">The sequence shown here is derived from an EMBL/GenBank/DDBJ whole genome shotgun (WGS) entry which is preliminary data.</text>
</comment>
<dbReference type="InterPro" id="IPR051952">
    <property type="entry name" value="Golgi-autophagy_related"/>
</dbReference>
<feature type="region of interest" description="Disordered" evidence="3">
    <location>
        <begin position="536"/>
        <end position="570"/>
    </location>
</feature>
<evidence type="ECO:0000256" key="2">
    <source>
        <dbReference type="SAM" id="Coils"/>
    </source>
</evidence>
<dbReference type="Proteomes" id="UP000318571">
    <property type="component" value="Chromosome 10"/>
</dbReference>
<evidence type="ECO:0000313" key="6">
    <source>
        <dbReference type="Proteomes" id="UP000318571"/>
    </source>
</evidence>
<evidence type="ECO:0000259" key="4">
    <source>
        <dbReference type="PROSITE" id="PS50913"/>
    </source>
</evidence>
<evidence type="ECO:0000313" key="5">
    <source>
        <dbReference type="EMBL" id="TRY63426.1"/>
    </source>
</evidence>